<accession>A0A914PMI9</accession>
<evidence type="ECO:0000256" key="5">
    <source>
        <dbReference type="ARBA" id="ARBA00023136"/>
    </source>
</evidence>
<evidence type="ECO:0000256" key="3">
    <source>
        <dbReference type="ARBA" id="ARBA00022692"/>
    </source>
</evidence>
<dbReference type="WBParaSite" id="PDA_v2.g15980.t1">
    <property type="protein sequence ID" value="PDA_v2.g15980.t1"/>
    <property type="gene ID" value="PDA_v2.g15980"/>
</dbReference>
<keyword evidence="4" id="KW-1133">Transmembrane helix</keyword>
<dbReference type="GO" id="GO:0016020">
    <property type="term" value="C:membrane"/>
    <property type="evidence" value="ECO:0007669"/>
    <property type="project" value="UniProtKB-SubCell"/>
</dbReference>
<comment type="similarity">
    <text evidence="2">Belongs to the SURF4 family.</text>
</comment>
<sequence>MLRKYVGVACALLAGVVVLQTIAYHILWDLKFLARNVPIAAQVTDTVTQALPGNPIFREYECHELVASAGPGHAWKIFRGTKNSNKQVILFYFNQLKI</sequence>
<dbReference type="Pfam" id="PF02077">
    <property type="entry name" value="SURF4"/>
    <property type="match status" value="1"/>
</dbReference>
<keyword evidence="5" id="KW-0472">Membrane</keyword>
<organism evidence="6 7">
    <name type="scientific">Panagrolaimus davidi</name>
    <dbReference type="NCBI Taxonomy" id="227884"/>
    <lineage>
        <taxon>Eukaryota</taxon>
        <taxon>Metazoa</taxon>
        <taxon>Ecdysozoa</taxon>
        <taxon>Nematoda</taxon>
        <taxon>Chromadorea</taxon>
        <taxon>Rhabditida</taxon>
        <taxon>Tylenchina</taxon>
        <taxon>Panagrolaimomorpha</taxon>
        <taxon>Panagrolaimoidea</taxon>
        <taxon>Panagrolaimidae</taxon>
        <taxon>Panagrolaimus</taxon>
    </lineage>
</organism>
<evidence type="ECO:0000313" key="7">
    <source>
        <dbReference type="WBParaSite" id="PDA_v2.g15980.t1"/>
    </source>
</evidence>
<dbReference type="InterPro" id="IPR002995">
    <property type="entry name" value="Surf4"/>
</dbReference>
<evidence type="ECO:0000256" key="4">
    <source>
        <dbReference type="ARBA" id="ARBA00022989"/>
    </source>
</evidence>
<comment type="subcellular location">
    <subcellularLocation>
        <location evidence="1">Membrane</location>
        <topology evidence="1">Multi-pass membrane protein</topology>
    </subcellularLocation>
</comment>
<keyword evidence="3" id="KW-0812">Transmembrane</keyword>
<dbReference type="AlphaFoldDB" id="A0A914PMI9"/>
<keyword evidence="6" id="KW-1185">Reference proteome</keyword>
<proteinExistence type="inferred from homology"/>
<name>A0A914PMI9_9BILA</name>
<dbReference type="Proteomes" id="UP000887578">
    <property type="component" value="Unplaced"/>
</dbReference>
<evidence type="ECO:0000256" key="2">
    <source>
        <dbReference type="ARBA" id="ARBA00006945"/>
    </source>
</evidence>
<evidence type="ECO:0000256" key="1">
    <source>
        <dbReference type="ARBA" id="ARBA00004141"/>
    </source>
</evidence>
<evidence type="ECO:0000313" key="6">
    <source>
        <dbReference type="Proteomes" id="UP000887578"/>
    </source>
</evidence>
<reference evidence="7" key="1">
    <citation type="submission" date="2022-11" db="UniProtKB">
        <authorList>
            <consortium name="WormBaseParasite"/>
        </authorList>
    </citation>
    <scope>IDENTIFICATION</scope>
</reference>
<protein>
    <submittedName>
        <fullName evidence="7">Uncharacterized protein</fullName>
    </submittedName>
</protein>